<evidence type="ECO:0000259" key="3">
    <source>
        <dbReference type="PROSITE" id="PS50234"/>
    </source>
</evidence>
<dbReference type="Gene3D" id="3.40.50.410">
    <property type="entry name" value="von Willebrand factor, type A domain"/>
    <property type="match status" value="1"/>
</dbReference>
<dbReference type="InterPro" id="IPR002035">
    <property type="entry name" value="VWF_A"/>
</dbReference>
<organism evidence="4 5">
    <name type="scientific">Ancylobacter crimeensis</name>
    <dbReference type="NCBI Taxonomy" id="2579147"/>
    <lineage>
        <taxon>Bacteria</taxon>
        <taxon>Pseudomonadati</taxon>
        <taxon>Pseudomonadota</taxon>
        <taxon>Alphaproteobacteria</taxon>
        <taxon>Hyphomicrobiales</taxon>
        <taxon>Xanthobacteraceae</taxon>
        <taxon>Ancylobacter</taxon>
    </lineage>
</organism>
<evidence type="ECO:0000313" key="5">
    <source>
        <dbReference type="Proteomes" id="UP001203284"/>
    </source>
</evidence>
<reference evidence="4 5" key="1">
    <citation type="submission" date="2022-04" db="EMBL/GenBank/DDBJ databases">
        <authorList>
            <person name="Grouzdev D.S."/>
            <person name="Pantiukh K.S."/>
            <person name="Krutkina M.S."/>
        </authorList>
    </citation>
    <scope>NUCLEOTIDE SEQUENCE [LARGE SCALE GENOMIC DNA]</scope>
    <source>
        <strain evidence="4 5">6x-1</strain>
    </source>
</reference>
<sequence length="365" mass="39769">MKGMLAGQFPGGFGVDYPLVLALLFLISLPLLNLPLLRQRAPSLALAPPDQLSRIVAGLLRVSGMVAIAALVLALAGLHRREQTVERQGHGANIVLLFDRSSSMDNTFAETTPTGGEESKSHAAKRLLSEFVARREHDRIGVVAFSTSPMPVLPLTDHHGAVQAAIAAIDRPALSYTDVGRGLAMALTRFDAASENASRALLLVSDGAAVIDQKVQEFLRDEILRNPVHLYWLFLRSKGAPSIFAPAPIGDDTPQAYPERHLHLFMKSLGVPYRAFEAESPQAVEQAIAEIDRQETHPLLYEERVPRQDYARLLLVVAILALGLLLSAKLAERPFERPLRATPVAPGRAAHPVRTQDSESQRRAA</sequence>
<dbReference type="InterPro" id="IPR036465">
    <property type="entry name" value="vWFA_dom_sf"/>
</dbReference>
<keyword evidence="2" id="KW-0472">Membrane</keyword>
<feature type="region of interest" description="Disordered" evidence="1">
    <location>
        <begin position="341"/>
        <end position="365"/>
    </location>
</feature>
<comment type="caution">
    <text evidence="4">The sequence shown here is derived from an EMBL/GenBank/DDBJ whole genome shotgun (WGS) entry which is preliminary data.</text>
</comment>
<keyword evidence="5" id="KW-1185">Reference proteome</keyword>
<dbReference type="Proteomes" id="UP001203284">
    <property type="component" value="Unassembled WGS sequence"/>
</dbReference>
<dbReference type="EMBL" id="JALKCH010000008">
    <property type="protein sequence ID" value="MCK0197952.1"/>
    <property type="molecule type" value="Genomic_DNA"/>
</dbReference>
<keyword evidence="2" id="KW-1133">Transmembrane helix</keyword>
<dbReference type="PROSITE" id="PS50234">
    <property type="entry name" value="VWFA"/>
    <property type="match status" value="1"/>
</dbReference>
<feature type="domain" description="VWFA" evidence="3">
    <location>
        <begin position="93"/>
        <end position="231"/>
    </location>
</feature>
<keyword evidence="2" id="KW-0812">Transmembrane</keyword>
<feature type="transmembrane region" description="Helical" evidence="2">
    <location>
        <begin position="20"/>
        <end position="37"/>
    </location>
</feature>
<feature type="transmembrane region" description="Helical" evidence="2">
    <location>
        <begin position="58"/>
        <end position="78"/>
    </location>
</feature>
<feature type="compositionally biased region" description="Basic and acidic residues" evidence="1">
    <location>
        <begin position="354"/>
        <end position="365"/>
    </location>
</feature>
<protein>
    <submittedName>
        <fullName evidence="4">VWA domain-containing protein</fullName>
    </submittedName>
</protein>
<proteinExistence type="predicted"/>
<accession>A0ABT0DDC0</accession>
<name>A0ABT0DDC0_9HYPH</name>
<dbReference type="RefSeq" id="WP_247029847.1">
    <property type="nucleotide sequence ID" value="NZ_JALKCH010000008.1"/>
</dbReference>
<dbReference type="CDD" id="cd00198">
    <property type="entry name" value="vWFA"/>
    <property type="match status" value="1"/>
</dbReference>
<evidence type="ECO:0000256" key="2">
    <source>
        <dbReference type="SAM" id="Phobius"/>
    </source>
</evidence>
<dbReference type="SUPFAM" id="SSF53300">
    <property type="entry name" value="vWA-like"/>
    <property type="match status" value="1"/>
</dbReference>
<evidence type="ECO:0000313" key="4">
    <source>
        <dbReference type="EMBL" id="MCK0197952.1"/>
    </source>
</evidence>
<evidence type="ECO:0000256" key="1">
    <source>
        <dbReference type="SAM" id="MobiDB-lite"/>
    </source>
</evidence>
<dbReference type="Pfam" id="PF13519">
    <property type="entry name" value="VWA_2"/>
    <property type="match status" value="1"/>
</dbReference>
<gene>
    <name evidence="4" type="ORF">MWN34_13645</name>
</gene>
<dbReference type="SMART" id="SM00327">
    <property type="entry name" value="VWA"/>
    <property type="match status" value="1"/>
</dbReference>